<protein>
    <recommendedName>
        <fullName evidence="5">Two pore domain potassium channel family protein</fullName>
    </recommendedName>
</protein>
<feature type="transmembrane region" description="Helical" evidence="2">
    <location>
        <begin position="84"/>
        <end position="108"/>
    </location>
</feature>
<dbReference type="Proteomes" id="UP001500979">
    <property type="component" value="Unassembled WGS sequence"/>
</dbReference>
<feature type="transmembrane region" description="Helical" evidence="2">
    <location>
        <begin position="138"/>
        <end position="161"/>
    </location>
</feature>
<evidence type="ECO:0000256" key="1">
    <source>
        <dbReference type="SAM" id="MobiDB-lite"/>
    </source>
</evidence>
<keyword evidence="2" id="KW-0472">Membrane</keyword>
<evidence type="ECO:0000256" key="2">
    <source>
        <dbReference type="SAM" id="Phobius"/>
    </source>
</evidence>
<gene>
    <name evidence="3" type="ORF">GCM10010470_42950</name>
</gene>
<dbReference type="RefSeq" id="WP_344682425.1">
    <property type="nucleotide sequence ID" value="NZ_BAAAUX010000018.1"/>
</dbReference>
<dbReference type="EMBL" id="BAAAUX010000018">
    <property type="protein sequence ID" value="GAA2803260.1"/>
    <property type="molecule type" value="Genomic_DNA"/>
</dbReference>
<keyword evidence="2" id="KW-1133">Transmembrane helix</keyword>
<accession>A0ABN3VGR3</accession>
<comment type="caution">
    <text evidence="3">The sequence shown here is derived from an EMBL/GenBank/DDBJ whole genome shotgun (WGS) entry which is preliminary data.</text>
</comment>
<sequence>MPPQEPVDYDPDPYDYERDPDRYDYDRDRYDRDHDRYDYDRYDRDRYDRYDDRRPPEPRYDRDPEPSYEERRARRADRAATLGMVIRLVTGGVALVFVLHIVFVLFGANQDSGFVSFVYGTAKVFVLGFGDVFTPDDATIGLVLNYGLAAVVYLVVGKLVARALRGR</sequence>
<proteinExistence type="predicted"/>
<evidence type="ECO:0008006" key="5">
    <source>
        <dbReference type="Google" id="ProtNLM"/>
    </source>
</evidence>
<reference evidence="3 4" key="1">
    <citation type="journal article" date="2019" name="Int. J. Syst. Evol. Microbiol.">
        <title>The Global Catalogue of Microorganisms (GCM) 10K type strain sequencing project: providing services to taxonomists for standard genome sequencing and annotation.</title>
        <authorList>
            <consortium name="The Broad Institute Genomics Platform"/>
            <consortium name="The Broad Institute Genome Sequencing Center for Infectious Disease"/>
            <person name="Wu L."/>
            <person name="Ma J."/>
        </authorList>
    </citation>
    <scope>NUCLEOTIDE SEQUENCE [LARGE SCALE GENOMIC DNA]</scope>
    <source>
        <strain evidence="3 4">JCM 9383</strain>
    </source>
</reference>
<organism evidence="3 4">
    <name type="scientific">Saccharopolyspora taberi</name>
    <dbReference type="NCBI Taxonomy" id="60895"/>
    <lineage>
        <taxon>Bacteria</taxon>
        <taxon>Bacillati</taxon>
        <taxon>Actinomycetota</taxon>
        <taxon>Actinomycetes</taxon>
        <taxon>Pseudonocardiales</taxon>
        <taxon>Pseudonocardiaceae</taxon>
        <taxon>Saccharopolyspora</taxon>
    </lineage>
</organism>
<feature type="compositionally biased region" description="Basic and acidic residues" evidence="1">
    <location>
        <begin position="15"/>
        <end position="72"/>
    </location>
</feature>
<feature type="region of interest" description="Disordered" evidence="1">
    <location>
        <begin position="1"/>
        <end position="72"/>
    </location>
</feature>
<evidence type="ECO:0000313" key="4">
    <source>
        <dbReference type="Proteomes" id="UP001500979"/>
    </source>
</evidence>
<name>A0ABN3VGR3_9PSEU</name>
<keyword evidence="4" id="KW-1185">Reference proteome</keyword>
<evidence type="ECO:0000313" key="3">
    <source>
        <dbReference type="EMBL" id="GAA2803260.1"/>
    </source>
</evidence>
<keyword evidence="2" id="KW-0812">Transmembrane</keyword>